<evidence type="ECO:0000256" key="1">
    <source>
        <dbReference type="SAM" id="SignalP"/>
    </source>
</evidence>
<name>B5RJ00_DROME</name>
<dbReference type="Bgee" id="FBgn0051041">
    <property type="expression patterns" value="Expressed in midgut large flat cell (Drosophila) in digestive tract and 13 other cell types or tissues"/>
</dbReference>
<dbReference type="EMBL" id="BT044274">
    <property type="protein sequence ID" value="ACH92339.1"/>
    <property type="molecule type" value="mRNA"/>
</dbReference>
<proteinExistence type="evidence at transcript level"/>
<sequence>LQVSKVNMSFKAVPLLLAIGAVFVAAVPTPVETERESSLVELLLSSPAMRSDLFNVECVDYYSPLLKGHVDKYNEDFTACKDNYDGAFSLIDSSYRSSRDELSVSVRDTCLSLLTCNGRTSNSDAFECLASGGPSASKELEKASYNASDNQTSLLAEVSVISETLSRCQIEAYRTYNTNHGECYADMVACLGDPNWEFPSTNYVL</sequence>
<dbReference type="InterPro" id="IPR007931">
    <property type="entry name" value="TsetseEP"/>
</dbReference>
<dbReference type="AlphaFoldDB" id="B5RJ00"/>
<dbReference type="OrthoDB" id="8054395at2759"/>
<dbReference type="HOGENOM" id="CLU_107310_1_0_1"/>
<protein>
    <submittedName>
        <fullName evidence="3">FI06429p</fullName>
    </submittedName>
</protein>
<reference evidence="3" key="1">
    <citation type="submission" date="2008-09" db="EMBL/GenBank/DDBJ databases">
        <authorList>
            <person name="Carlson J."/>
            <person name="Booth B."/>
            <person name="Frise E."/>
            <person name="Park S."/>
            <person name="Wan K."/>
            <person name="Yu C."/>
            <person name="Celniker S."/>
        </authorList>
    </citation>
    <scope>NUCLEOTIDE SEQUENCE</scope>
</reference>
<evidence type="ECO:0000313" key="3">
    <source>
        <dbReference type="EMBL" id="ACH92339.1"/>
    </source>
</evidence>
<dbReference type="ExpressionAtlas" id="B5RJ00">
    <property type="expression patterns" value="baseline and differential"/>
</dbReference>
<feature type="domain" description="Protein TsetseEP" evidence="2">
    <location>
        <begin position="56"/>
        <end position="172"/>
    </location>
</feature>
<keyword evidence="1" id="KW-0732">Signal</keyword>
<dbReference type="Pfam" id="PF05267">
    <property type="entry name" value="DUF725"/>
    <property type="match status" value="1"/>
</dbReference>
<gene>
    <name evidence="3" type="primary">CG31041-RA</name>
</gene>
<feature type="signal peptide" evidence="1">
    <location>
        <begin position="1"/>
        <end position="26"/>
    </location>
</feature>
<feature type="non-terminal residue" evidence="3">
    <location>
        <position position="1"/>
    </location>
</feature>
<feature type="chain" id="PRO_5002837417" evidence="1">
    <location>
        <begin position="27"/>
        <end position="205"/>
    </location>
</feature>
<organism evidence="3">
    <name type="scientific">Drosophila melanogaster</name>
    <name type="common">Fruit fly</name>
    <dbReference type="NCBI Taxonomy" id="7227"/>
    <lineage>
        <taxon>Eukaryota</taxon>
        <taxon>Metazoa</taxon>
        <taxon>Ecdysozoa</taxon>
        <taxon>Arthropoda</taxon>
        <taxon>Hexapoda</taxon>
        <taxon>Insecta</taxon>
        <taxon>Pterygota</taxon>
        <taxon>Neoptera</taxon>
        <taxon>Endopterygota</taxon>
        <taxon>Diptera</taxon>
        <taxon>Brachycera</taxon>
        <taxon>Muscomorpha</taxon>
        <taxon>Ephydroidea</taxon>
        <taxon>Drosophilidae</taxon>
        <taxon>Drosophila</taxon>
        <taxon>Sophophora</taxon>
    </lineage>
</organism>
<evidence type="ECO:0000259" key="2">
    <source>
        <dbReference type="Pfam" id="PF05267"/>
    </source>
</evidence>
<dbReference type="VEuPathDB" id="VectorBase:FBgn0051041"/>
<accession>B5RJ00</accession>